<dbReference type="EMBL" id="AQFT01000192">
    <property type="protein sequence ID" value="EMZ17851.1"/>
    <property type="molecule type" value="Genomic_DNA"/>
</dbReference>
<evidence type="ECO:0000256" key="1">
    <source>
        <dbReference type="SAM" id="Phobius"/>
    </source>
</evidence>
<gene>
    <name evidence="2" type="ORF">C823_05865</name>
</gene>
<evidence type="ECO:0000313" key="2">
    <source>
        <dbReference type="EMBL" id="EMZ17851.1"/>
    </source>
</evidence>
<keyword evidence="1" id="KW-0472">Membrane</keyword>
<sequence length="48" mass="5935">MLFFMNEDKGNLIWKKQIRIFCSIRLRCFYCFVIVCIVFLYLYLIPYG</sequence>
<protein>
    <submittedName>
        <fullName evidence="2">Uncharacterized protein</fullName>
    </submittedName>
</protein>
<comment type="caution">
    <text evidence="2">The sequence shown here is derived from an EMBL/GenBank/DDBJ whole genome shotgun (WGS) entry which is preliminary data.</text>
</comment>
<keyword evidence="1" id="KW-0812">Transmembrane</keyword>
<keyword evidence="1" id="KW-1133">Transmembrane helix</keyword>
<feature type="transmembrane region" description="Helical" evidence="1">
    <location>
        <begin position="24"/>
        <end position="45"/>
    </location>
</feature>
<keyword evidence="3" id="KW-1185">Reference proteome</keyword>
<reference evidence="2 3" key="1">
    <citation type="journal article" date="2014" name="Genome Announc.">
        <title>Draft genome sequences of the altered schaedler flora, a defined bacterial community from gnotobiotic mice.</title>
        <authorList>
            <person name="Wannemuehler M.J."/>
            <person name="Overstreet A.M."/>
            <person name="Ward D.V."/>
            <person name="Phillips G.J."/>
        </authorList>
    </citation>
    <scope>NUCLEOTIDE SEQUENCE [LARGE SCALE GENOMIC DNA]</scope>
    <source>
        <strain evidence="2 3">ASF492</strain>
    </source>
</reference>
<proteinExistence type="predicted"/>
<organism evidence="2 3">
    <name type="scientific">Eubacterium plexicaudatum ASF492</name>
    <dbReference type="NCBI Taxonomy" id="1235802"/>
    <lineage>
        <taxon>Bacteria</taxon>
        <taxon>Bacillati</taxon>
        <taxon>Bacillota</taxon>
        <taxon>Clostridia</taxon>
        <taxon>Eubacteriales</taxon>
        <taxon>Eubacteriaceae</taxon>
        <taxon>Eubacterium</taxon>
    </lineage>
</organism>
<dbReference type="Proteomes" id="UP000012589">
    <property type="component" value="Unassembled WGS sequence"/>
</dbReference>
<evidence type="ECO:0000313" key="3">
    <source>
        <dbReference type="Proteomes" id="UP000012589"/>
    </source>
</evidence>
<accession>N1ZPK8</accession>
<dbReference type="AlphaFoldDB" id="N1ZPK8"/>
<dbReference type="HOGENOM" id="CLU_3152957_0_0_9"/>
<name>N1ZPK8_9FIRM</name>